<name>A0A8J7RYH4_9PROT</name>
<keyword evidence="4" id="KW-1185">Reference proteome</keyword>
<evidence type="ECO:0000256" key="1">
    <source>
        <dbReference type="SAM" id="MobiDB-lite"/>
    </source>
</evidence>
<accession>A0A8J7RYH4</accession>
<organism evidence="3 4">
    <name type="scientific">Marivibrio halodurans</name>
    <dbReference type="NCBI Taxonomy" id="2039722"/>
    <lineage>
        <taxon>Bacteria</taxon>
        <taxon>Pseudomonadati</taxon>
        <taxon>Pseudomonadota</taxon>
        <taxon>Alphaproteobacteria</taxon>
        <taxon>Rhodospirillales</taxon>
        <taxon>Rhodospirillaceae</taxon>
        <taxon>Marivibrio</taxon>
    </lineage>
</organism>
<comment type="caution">
    <text evidence="3">The sequence shown here is derived from an EMBL/GenBank/DDBJ whole genome shotgun (WGS) entry which is preliminary data.</text>
</comment>
<evidence type="ECO:0000313" key="3">
    <source>
        <dbReference type="EMBL" id="MBP5855448.1"/>
    </source>
</evidence>
<evidence type="ECO:0000259" key="2">
    <source>
        <dbReference type="Pfam" id="PF09722"/>
    </source>
</evidence>
<reference evidence="3" key="1">
    <citation type="submission" date="2021-04" db="EMBL/GenBank/DDBJ databases">
        <authorList>
            <person name="Zhang D.-C."/>
        </authorList>
    </citation>
    <scope>NUCLEOTIDE SEQUENCE</scope>
    <source>
        <strain evidence="3">CGMCC 1.15697</strain>
    </source>
</reference>
<proteinExistence type="predicted"/>
<sequence length="143" mass="15750">MDMLDPTHARSEGGSRSSPGDPVIGPEKIFDVAGIARCWSLAESEQRDLLGGVPADVFEHWRLGDFSGFTEDARGRMIRVFEIFDLLQQAVPESETADGWVRRANYDLHGRTPLSIMMEGVEGLERVRAHLAAIARDRAASIG</sequence>
<feature type="region of interest" description="Disordered" evidence="1">
    <location>
        <begin position="1"/>
        <end position="24"/>
    </location>
</feature>
<dbReference type="RefSeq" id="WP_210680037.1">
    <property type="nucleotide sequence ID" value="NZ_JAGMWN010000001.1"/>
</dbReference>
<dbReference type="InterPro" id="IPR024467">
    <property type="entry name" value="Xre/MbcA/ParS-like_toxin-bd"/>
</dbReference>
<feature type="compositionally biased region" description="Basic and acidic residues" evidence="1">
    <location>
        <begin position="1"/>
        <end position="13"/>
    </location>
</feature>
<dbReference type="Proteomes" id="UP000672602">
    <property type="component" value="Unassembled WGS sequence"/>
</dbReference>
<evidence type="ECO:0000313" key="4">
    <source>
        <dbReference type="Proteomes" id="UP000672602"/>
    </source>
</evidence>
<dbReference type="EMBL" id="JAGMWN010000001">
    <property type="protein sequence ID" value="MBP5855448.1"/>
    <property type="molecule type" value="Genomic_DNA"/>
</dbReference>
<dbReference type="Pfam" id="PF09722">
    <property type="entry name" value="Xre_MbcA_ParS_C"/>
    <property type="match status" value="1"/>
</dbReference>
<protein>
    <submittedName>
        <fullName evidence="3">DUF2384 domain-containing protein</fullName>
    </submittedName>
</protein>
<gene>
    <name evidence="3" type="ORF">KAJ83_00375</name>
</gene>
<feature type="domain" description="Antitoxin Xre/MbcA/ParS-like toxin-binding" evidence="2">
    <location>
        <begin position="88"/>
        <end position="135"/>
    </location>
</feature>
<dbReference type="AlphaFoldDB" id="A0A8J7RYH4"/>